<gene>
    <name evidence="2" type="ORF">PG991_009185</name>
</gene>
<name>A0ABR1RJY4_9PEZI</name>
<proteinExistence type="predicted"/>
<dbReference type="EMBL" id="JAQQWI010000013">
    <property type="protein sequence ID" value="KAK8013592.1"/>
    <property type="molecule type" value="Genomic_DNA"/>
</dbReference>
<protein>
    <submittedName>
        <fullName evidence="2">Transposase</fullName>
    </submittedName>
</protein>
<evidence type="ECO:0000313" key="3">
    <source>
        <dbReference type="Proteomes" id="UP001396898"/>
    </source>
</evidence>
<reference evidence="2 3" key="1">
    <citation type="submission" date="2023-01" db="EMBL/GenBank/DDBJ databases">
        <title>Analysis of 21 Apiospora genomes using comparative genomics revels a genus with tremendous synthesis potential of carbohydrate active enzymes and secondary metabolites.</title>
        <authorList>
            <person name="Sorensen T."/>
        </authorList>
    </citation>
    <scope>NUCLEOTIDE SEQUENCE [LARGE SCALE GENOMIC DNA]</scope>
    <source>
        <strain evidence="2 3">CBS 20057</strain>
    </source>
</reference>
<evidence type="ECO:0000313" key="2">
    <source>
        <dbReference type="EMBL" id="KAK8013592.1"/>
    </source>
</evidence>
<sequence length="212" mass="23690">MPTLTWANSSIDTSYLGDRDDGWTRDDIEHYPKDPGLISYPLYATDQQFVRCIQDEVTPSVTPSSWDGTSFTGNQHLKAQNQHTSPDRYTALTNDLCTRPVGDEFKSVYPELPLPDEVDPYPSLNPSAISEGPKGFNEEEYQLAVAQRMIAALGAEVEARRARKRRRIQMSPNAKFANIEAVRRAQIEVDEVEGSTNESSEPKTIVTAKPLS</sequence>
<organism evidence="2 3">
    <name type="scientific">Apiospora marii</name>
    <dbReference type="NCBI Taxonomy" id="335849"/>
    <lineage>
        <taxon>Eukaryota</taxon>
        <taxon>Fungi</taxon>
        <taxon>Dikarya</taxon>
        <taxon>Ascomycota</taxon>
        <taxon>Pezizomycotina</taxon>
        <taxon>Sordariomycetes</taxon>
        <taxon>Xylariomycetidae</taxon>
        <taxon>Amphisphaeriales</taxon>
        <taxon>Apiosporaceae</taxon>
        <taxon>Apiospora</taxon>
    </lineage>
</organism>
<accession>A0ABR1RJY4</accession>
<evidence type="ECO:0000256" key="1">
    <source>
        <dbReference type="SAM" id="MobiDB-lite"/>
    </source>
</evidence>
<dbReference type="Proteomes" id="UP001396898">
    <property type="component" value="Unassembled WGS sequence"/>
</dbReference>
<comment type="caution">
    <text evidence="2">The sequence shown here is derived from an EMBL/GenBank/DDBJ whole genome shotgun (WGS) entry which is preliminary data.</text>
</comment>
<feature type="region of interest" description="Disordered" evidence="1">
    <location>
        <begin position="191"/>
        <end position="212"/>
    </location>
</feature>
<keyword evidence="3" id="KW-1185">Reference proteome</keyword>